<protein>
    <recommendedName>
        <fullName evidence="5">5-formyltetrahydrofolate cyclo-ligase</fullName>
        <ecNumber evidence="5">6.3.3.2</ecNumber>
    </recommendedName>
</protein>
<organism evidence="6 7">
    <name type="scientific">Sporolactobacillus laevolacticus DSM 442</name>
    <dbReference type="NCBI Taxonomy" id="1395513"/>
    <lineage>
        <taxon>Bacteria</taxon>
        <taxon>Bacillati</taxon>
        <taxon>Bacillota</taxon>
        <taxon>Bacilli</taxon>
        <taxon>Bacillales</taxon>
        <taxon>Sporolactobacillaceae</taxon>
        <taxon>Sporolactobacillus</taxon>
    </lineage>
</organism>
<evidence type="ECO:0000256" key="2">
    <source>
        <dbReference type="ARBA" id="ARBA00022741"/>
    </source>
</evidence>
<dbReference type="GO" id="GO:0009396">
    <property type="term" value="P:folic acid-containing compound biosynthetic process"/>
    <property type="evidence" value="ECO:0007669"/>
    <property type="project" value="TreeGrafter"/>
</dbReference>
<dbReference type="NCBIfam" id="TIGR02727">
    <property type="entry name" value="MTHFS_bact"/>
    <property type="match status" value="1"/>
</dbReference>
<dbReference type="AlphaFoldDB" id="V6J0J9"/>
<reference evidence="6 7" key="1">
    <citation type="journal article" date="2013" name="Genome Announc.">
        <title>Genome Sequence of Sporolactobacillus laevolacticus DSM442, an Efficient Polymer-Grade D-Lactate Producer from Agricultural Waste Cottonseed as a Nitrogen Source.</title>
        <authorList>
            <person name="Wang H."/>
            <person name="Wang L."/>
            <person name="Ju J."/>
            <person name="Yu B."/>
            <person name="Ma Y."/>
        </authorList>
    </citation>
    <scope>NUCLEOTIDE SEQUENCE [LARGE SCALE GENOMIC DNA]</scope>
    <source>
        <strain evidence="6 7">DSM 442</strain>
    </source>
</reference>
<feature type="binding site" evidence="4">
    <location>
        <begin position="5"/>
        <end position="9"/>
    </location>
    <ligand>
        <name>ATP</name>
        <dbReference type="ChEBI" id="CHEBI:30616"/>
    </ligand>
</feature>
<evidence type="ECO:0000256" key="1">
    <source>
        <dbReference type="ARBA" id="ARBA00010638"/>
    </source>
</evidence>
<feature type="binding site" evidence="4">
    <location>
        <position position="51"/>
    </location>
    <ligand>
        <name>substrate</name>
    </ligand>
</feature>
<dbReference type="GO" id="GO:0035999">
    <property type="term" value="P:tetrahydrofolate interconversion"/>
    <property type="evidence" value="ECO:0007669"/>
    <property type="project" value="TreeGrafter"/>
</dbReference>
<dbReference type="PANTHER" id="PTHR23407:SF1">
    <property type="entry name" value="5-FORMYLTETRAHYDROFOLATE CYCLO-LIGASE"/>
    <property type="match status" value="1"/>
</dbReference>
<dbReference type="InterPro" id="IPR024185">
    <property type="entry name" value="FTHF_cligase-like_sf"/>
</dbReference>
<dbReference type="Pfam" id="PF01812">
    <property type="entry name" value="5-FTHF_cyc-lig"/>
    <property type="match status" value="1"/>
</dbReference>
<dbReference type="GO" id="GO:0046872">
    <property type="term" value="F:metal ion binding"/>
    <property type="evidence" value="ECO:0007669"/>
    <property type="project" value="UniProtKB-KW"/>
</dbReference>
<comment type="catalytic activity">
    <reaction evidence="5">
        <text>(6S)-5-formyl-5,6,7,8-tetrahydrofolate + ATP = (6R)-5,10-methenyltetrahydrofolate + ADP + phosphate</text>
        <dbReference type="Rhea" id="RHEA:10488"/>
        <dbReference type="ChEBI" id="CHEBI:30616"/>
        <dbReference type="ChEBI" id="CHEBI:43474"/>
        <dbReference type="ChEBI" id="CHEBI:57455"/>
        <dbReference type="ChEBI" id="CHEBI:57457"/>
        <dbReference type="ChEBI" id="CHEBI:456216"/>
        <dbReference type="EC" id="6.3.3.2"/>
    </reaction>
</comment>
<feature type="binding site" evidence="4">
    <location>
        <position position="56"/>
    </location>
    <ligand>
        <name>substrate</name>
    </ligand>
</feature>
<dbReference type="GO" id="GO:0030272">
    <property type="term" value="F:5-formyltetrahydrofolate cyclo-ligase activity"/>
    <property type="evidence" value="ECO:0007669"/>
    <property type="project" value="UniProtKB-EC"/>
</dbReference>
<evidence type="ECO:0000313" key="6">
    <source>
        <dbReference type="EMBL" id="EST13340.1"/>
    </source>
</evidence>
<comment type="cofactor">
    <cofactor evidence="5">
        <name>Mg(2+)</name>
        <dbReference type="ChEBI" id="CHEBI:18420"/>
    </cofactor>
</comment>
<keyword evidence="5" id="KW-0479">Metal-binding</keyword>
<dbReference type="eggNOG" id="COG0212">
    <property type="taxonomic scope" value="Bacteria"/>
</dbReference>
<dbReference type="Gene3D" id="3.40.50.10420">
    <property type="entry name" value="NagB/RpiA/CoA transferase-like"/>
    <property type="match status" value="1"/>
</dbReference>
<dbReference type="PANTHER" id="PTHR23407">
    <property type="entry name" value="ATPASE INHIBITOR/5-FORMYLTETRAHYDROFOLATE CYCLO-LIGASE"/>
    <property type="match status" value="1"/>
</dbReference>
<feature type="binding site" evidence="4">
    <location>
        <begin position="135"/>
        <end position="143"/>
    </location>
    <ligand>
        <name>ATP</name>
        <dbReference type="ChEBI" id="CHEBI:30616"/>
    </ligand>
</feature>
<dbReference type="RefSeq" id="WP_023508460.1">
    <property type="nucleotide sequence ID" value="NZ_AWTC01000001.1"/>
</dbReference>
<dbReference type="EMBL" id="AWTC01000001">
    <property type="protein sequence ID" value="EST13340.1"/>
    <property type="molecule type" value="Genomic_DNA"/>
</dbReference>
<name>V6J0J9_9BACL</name>
<sequence length="193" mass="22253">MNLQKQKIRNQILHDMEKIDEYVFTEKCKKVRNHLFASEMWKNAEFVGVTLSVGREVETMAIITKAWTEMKRVAVPKCHPSDRTLSFYELESFSQLESGFYGLMEPNTDKTQLIGTDALDLLIVPGVVFDHQGYRIGYGGGYYDRLLPHYSGITVSLLLESQFIAGIPVEDHDQRVKWLITEEGRYRAQEISE</sequence>
<keyword evidence="7" id="KW-1185">Reference proteome</keyword>
<keyword evidence="5" id="KW-0460">Magnesium</keyword>
<dbReference type="PATRIC" id="fig|1395513.3.peg.137"/>
<accession>V6J0J9</accession>
<dbReference type="STRING" id="1395513.P343_00675"/>
<keyword evidence="6" id="KW-0436">Ligase</keyword>
<dbReference type="PIRSF" id="PIRSF006806">
    <property type="entry name" value="FTHF_cligase"/>
    <property type="match status" value="1"/>
</dbReference>
<dbReference type="InterPro" id="IPR037171">
    <property type="entry name" value="NagB/RpiA_transferase-like"/>
</dbReference>
<dbReference type="SUPFAM" id="SSF100950">
    <property type="entry name" value="NagB/RpiA/CoA transferase-like"/>
    <property type="match status" value="1"/>
</dbReference>
<comment type="caution">
    <text evidence="6">The sequence shown here is derived from an EMBL/GenBank/DDBJ whole genome shotgun (WGS) entry which is preliminary data.</text>
</comment>
<dbReference type="EC" id="6.3.3.2" evidence="5"/>
<evidence type="ECO:0000256" key="3">
    <source>
        <dbReference type="ARBA" id="ARBA00022840"/>
    </source>
</evidence>
<keyword evidence="3 4" id="KW-0067">ATP-binding</keyword>
<proteinExistence type="inferred from homology"/>
<evidence type="ECO:0000256" key="5">
    <source>
        <dbReference type="RuleBase" id="RU361279"/>
    </source>
</evidence>
<dbReference type="GO" id="GO:0005524">
    <property type="term" value="F:ATP binding"/>
    <property type="evidence" value="ECO:0007669"/>
    <property type="project" value="UniProtKB-KW"/>
</dbReference>
<evidence type="ECO:0000313" key="7">
    <source>
        <dbReference type="Proteomes" id="UP000018296"/>
    </source>
</evidence>
<evidence type="ECO:0000256" key="4">
    <source>
        <dbReference type="PIRSR" id="PIRSR006806-1"/>
    </source>
</evidence>
<keyword evidence="2 4" id="KW-0547">Nucleotide-binding</keyword>
<comment type="similarity">
    <text evidence="1 5">Belongs to the 5-formyltetrahydrofolate cyclo-ligase family.</text>
</comment>
<dbReference type="InterPro" id="IPR002698">
    <property type="entry name" value="FTHF_cligase"/>
</dbReference>
<dbReference type="Proteomes" id="UP000018296">
    <property type="component" value="Unassembled WGS sequence"/>
</dbReference>
<gene>
    <name evidence="6" type="ORF">P343_00675</name>
</gene>